<protein>
    <recommendedName>
        <fullName evidence="1">BTB domain-containing protein</fullName>
    </recommendedName>
</protein>
<evidence type="ECO:0000313" key="2">
    <source>
        <dbReference type="EMBL" id="PIL26938.1"/>
    </source>
</evidence>
<organism evidence="2 3">
    <name type="scientific">Ganoderma sinense ZZ0214-1</name>
    <dbReference type="NCBI Taxonomy" id="1077348"/>
    <lineage>
        <taxon>Eukaryota</taxon>
        <taxon>Fungi</taxon>
        <taxon>Dikarya</taxon>
        <taxon>Basidiomycota</taxon>
        <taxon>Agaricomycotina</taxon>
        <taxon>Agaricomycetes</taxon>
        <taxon>Polyporales</taxon>
        <taxon>Polyporaceae</taxon>
        <taxon>Ganoderma</taxon>
    </lineage>
</organism>
<keyword evidence="3" id="KW-1185">Reference proteome</keyword>
<dbReference type="STRING" id="1077348.A0A2G8S056"/>
<name>A0A2G8S056_9APHY</name>
<dbReference type="AlphaFoldDB" id="A0A2G8S056"/>
<dbReference type="EMBL" id="AYKW01000034">
    <property type="protein sequence ID" value="PIL26938.1"/>
    <property type="molecule type" value="Genomic_DNA"/>
</dbReference>
<proteinExistence type="predicted"/>
<dbReference type="PROSITE" id="PS50097">
    <property type="entry name" value="BTB"/>
    <property type="match status" value="1"/>
</dbReference>
<accession>A0A2G8S056</accession>
<feature type="domain" description="BTB" evidence="1">
    <location>
        <begin position="16"/>
        <end position="68"/>
    </location>
</feature>
<dbReference type="Gene3D" id="3.30.710.10">
    <property type="entry name" value="Potassium Channel Kv1.1, Chain A"/>
    <property type="match status" value="1"/>
</dbReference>
<gene>
    <name evidence="2" type="ORF">GSI_10076</name>
</gene>
<evidence type="ECO:0000313" key="3">
    <source>
        <dbReference type="Proteomes" id="UP000230002"/>
    </source>
</evidence>
<dbReference type="Proteomes" id="UP000230002">
    <property type="component" value="Unassembled WGS sequence"/>
</dbReference>
<reference evidence="2 3" key="1">
    <citation type="journal article" date="2015" name="Sci. Rep.">
        <title>Chromosome-level genome map provides insights into diverse defense mechanisms in the medicinal fungus Ganoderma sinense.</title>
        <authorList>
            <person name="Zhu Y."/>
            <person name="Xu J."/>
            <person name="Sun C."/>
            <person name="Zhou S."/>
            <person name="Xu H."/>
            <person name="Nelson D.R."/>
            <person name="Qian J."/>
            <person name="Song J."/>
            <person name="Luo H."/>
            <person name="Xiang L."/>
            <person name="Li Y."/>
            <person name="Xu Z."/>
            <person name="Ji A."/>
            <person name="Wang L."/>
            <person name="Lu S."/>
            <person name="Hayward A."/>
            <person name="Sun W."/>
            <person name="Li X."/>
            <person name="Schwartz D.C."/>
            <person name="Wang Y."/>
            <person name="Chen S."/>
        </authorList>
    </citation>
    <scope>NUCLEOTIDE SEQUENCE [LARGE SCALE GENOMIC DNA]</scope>
    <source>
        <strain evidence="2 3">ZZ0214-1</strain>
    </source>
</reference>
<dbReference type="SUPFAM" id="SSF54695">
    <property type="entry name" value="POZ domain"/>
    <property type="match status" value="1"/>
</dbReference>
<comment type="caution">
    <text evidence="2">The sequence shown here is derived from an EMBL/GenBank/DDBJ whole genome shotgun (WGS) entry which is preliminary data.</text>
</comment>
<dbReference type="InterPro" id="IPR011333">
    <property type="entry name" value="SKP1/BTB/POZ_sf"/>
</dbReference>
<dbReference type="CDD" id="cd18186">
    <property type="entry name" value="BTB_POZ_ZBTB_KLHL-like"/>
    <property type="match status" value="1"/>
</dbReference>
<dbReference type="Pfam" id="PF00651">
    <property type="entry name" value="BTB"/>
    <property type="match status" value="1"/>
</dbReference>
<dbReference type="InterPro" id="IPR000210">
    <property type="entry name" value="BTB/POZ_dom"/>
</dbReference>
<dbReference type="OrthoDB" id="3268787at2759"/>
<evidence type="ECO:0000259" key="1">
    <source>
        <dbReference type="PROSITE" id="PS50097"/>
    </source>
</evidence>
<sequence>MSSTTTSDLPQKYQLYRVHRAVLCHNSPVLSHLFSDAAPVDHYDGVPLVEMIGDSAEALASLLAFIYDPSEVNVRRWDPDTPLTVSPAVRIANKYLVDGLRAYLVQKVKDNWPLTIEDWDRREAEIEAMRSVKATSGERPPSTKPLARSVPEPASAIRFAHEFGCPEILPAAFYQLSRMDATYDWDRAESYDAHQDLPARWSLLDAPDLLRVLRGKQKLAKHTGSFGDNNYTYSIILIPPCFPWWEDARYAEETEVELMRFGRPTLDPKEYPCFALLSTIFSRAFREVSPRVGDPLKAMKECLREYERISDVSSASPKSLCVHCERGLKWWVPWARRYLWEQLPVIFALSTPDHEV</sequence>